<dbReference type="Proteomes" id="UP001055439">
    <property type="component" value="Chromosome 7"/>
</dbReference>
<sequence>MDNLVFFWGESASMASDGGWEVMRAVNGTSLISFAGLSLVLLVFFLPSFVSCPCDLGFLVEVLICIEEDIGCLLG</sequence>
<dbReference type="AlphaFoldDB" id="A0A9E7GSC2"/>
<proteinExistence type="predicted"/>
<protein>
    <submittedName>
        <fullName evidence="2">Family with sequence similarity 214, member</fullName>
    </submittedName>
</protein>
<keyword evidence="1" id="KW-0812">Transmembrane</keyword>
<keyword evidence="1" id="KW-0472">Membrane</keyword>
<keyword evidence="1" id="KW-1133">Transmembrane helix</keyword>
<name>A0A9E7GSC2_9LILI</name>
<dbReference type="EMBL" id="CP097509">
    <property type="protein sequence ID" value="URE16413.1"/>
    <property type="molecule type" value="Genomic_DNA"/>
</dbReference>
<keyword evidence="3" id="KW-1185">Reference proteome</keyword>
<feature type="transmembrane region" description="Helical" evidence="1">
    <location>
        <begin position="31"/>
        <end position="50"/>
    </location>
</feature>
<evidence type="ECO:0000313" key="3">
    <source>
        <dbReference type="Proteomes" id="UP001055439"/>
    </source>
</evidence>
<accession>A0A9E7GSC2</accession>
<reference evidence="2" key="1">
    <citation type="submission" date="2022-05" db="EMBL/GenBank/DDBJ databases">
        <title>The Musa troglodytarum L. genome provides insights into the mechanism of non-climacteric behaviour and enrichment of carotenoids.</title>
        <authorList>
            <person name="Wang J."/>
        </authorList>
    </citation>
    <scope>NUCLEOTIDE SEQUENCE</scope>
    <source>
        <tissue evidence="2">Leaf</tissue>
    </source>
</reference>
<evidence type="ECO:0000256" key="1">
    <source>
        <dbReference type="SAM" id="Phobius"/>
    </source>
</evidence>
<evidence type="ECO:0000313" key="2">
    <source>
        <dbReference type="EMBL" id="URE16413.1"/>
    </source>
</evidence>
<dbReference type="OrthoDB" id="8625101at2759"/>
<gene>
    <name evidence="2" type="ORF">MUK42_12491</name>
</gene>
<organism evidence="2 3">
    <name type="scientific">Musa troglodytarum</name>
    <name type="common">fe'i banana</name>
    <dbReference type="NCBI Taxonomy" id="320322"/>
    <lineage>
        <taxon>Eukaryota</taxon>
        <taxon>Viridiplantae</taxon>
        <taxon>Streptophyta</taxon>
        <taxon>Embryophyta</taxon>
        <taxon>Tracheophyta</taxon>
        <taxon>Spermatophyta</taxon>
        <taxon>Magnoliopsida</taxon>
        <taxon>Liliopsida</taxon>
        <taxon>Zingiberales</taxon>
        <taxon>Musaceae</taxon>
        <taxon>Musa</taxon>
    </lineage>
</organism>